<dbReference type="RefSeq" id="WP_076000614.1">
    <property type="nucleotide sequence ID" value="NZ_PKUS01000002.1"/>
</dbReference>
<comment type="caution">
    <text evidence="1">The sequence shown here is derived from an EMBL/GenBank/DDBJ whole genome shotgun (WGS) entry which is preliminary data.</text>
</comment>
<evidence type="ECO:0000313" key="1">
    <source>
        <dbReference type="EMBL" id="PLW70168.1"/>
    </source>
</evidence>
<dbReference type="OrthoDB" id="333076at2"/>
<dbReference type="Proteomes" id="UP000235005">
    <property type="component" value="Unassembled WGS sequence"/>
</dbReference>
<organism evidence="1 2">
    <name type="scientific">Pseudohalioglobus lutimaris</name>
    <dbReference type="NCBI Taxonomy" id="1737061"/>
    <lineage>
        <taxon>Bacteria</taxon>
        <taxon>Pseudomonadati</taxon>
        <taxon>Pseudomonadota</taxon>
        <taxon>Gammaproteobacteria</taxon>
        <taxon>Cellvibrionales</taxon>
        <taxon>Halieaceae</taxon>
        <taxon>Pseudohalioglobus</taxon>
    </lineage>
</organism>
<reference evidence="1 2" key="1">
    <citation type="submission" date="2018-01" db="EMBL/GenBank/DDBJ databases">
        <title>The draft genome sequence of Halioglobus lutimaris HF004.</title>
        <authorList>
            <person name="Du Z.-J."/>
            <person name="Shi M.-J."/>
        </authorList>
    </citation>
    <scope>NUCLEOTIDE SEQUENCE [LARGE SCALE GENOMIC DNA]</scope>
    <source>
        <strain evidence="1 2">HF004</strain>
    </source>
</reference>
<name>A0A2N5X6R1_9GAMM</name>
<dbReference type="SUPFAM" id="SSF159245">
    <property type="entry name" value="AttH-like"/>
    <property type="match status" value="1"/>
</dbReference>
<dbReference type="EMBL" id="PKUS01000002">
    <property type="protein sequence ID" value="PLW70168.1"/>
    <property type="molecule type" value="Genomic_DNA"/>
</dbReference>
<evidence type="ECO:0008006" key="3">
    <source>
        <dbReference type="Google" id="ProtNLM"/>
    </source>
</evidence>
<gene>
    <name evidence="1" type="ORF">C0039_02875</name>
</gene>
<evidence type="ECO:0000313" key="2">
    <source>
        <dbReference type="Proteomes" id="UP000235005"/>
    </source>
</evidence>
<keyword evidence="2" id="KW-1185">Reference proteome</keyword>
<protein>
    <recommendedName>
        <fullName evidence="3">AttH domain-containing protein</fullName>
    </recommendedName>
</protein>
<proteinExistence type="predicted"/>
<dbReference type="AlphaFoldDB" id="A0A2N5X6R1"/>
<accession>A0A2N5X6R1</accession>
<sequence>MLSRFDDYPIHQTAEPVMQTASSDRFHYDRYWYNAHARDGSFYFGVGLCRYPNLGILDGSLSLAIGGRQYAFHGSCRAPQEPTDLTIGPMALQILEPMGRHRLVIAENETGISCDLVFTPRTACIEEGRQTLRNERHVVMDATRLDQFGFWSGWIRYDGQELKVDGASTFGIKDRSWGIRPVGDAYTGGAPLSEFQAVHFNWMPIHWEDECSLAGWFEDAEGHQWHTDQGFLPVYANMEDIPGTVDPAARTWQGKVEHKVTNVAGTRRASSAVVTMHDRSGESMEVTLEPLLVHRMKGLGYQHPEWGHGKWHGELVIGGESWTDSELDPLALENLHVQQIVIARCGDKVGHGVLEQLHIGPSRSYGFADWFDGAVES</sequence>